<evidence type="ECO:0000313" key="8">
    <source>
        <dbReference type="EMBL" id="QUV93183.1"/>
    </source>
</evidence>
<sequence length="84" mass="9961">MIMKSKKVEKIGFVVSTKNKKTVTVKVERLVMHPIYKKFVRRRSKFLAHDELSCRVGDKVKIIESRPLSARKRWIVKELIQRIP</sequence>
<dbReference type="PANTHER" id="PTHR10744">
    <property type="entry name" value="40S RIBOSOMAL PROTEIN S11 FAMILY MEMBER"/>
    <property type="match status" value="1"/>
</dbReference>
<protein>
    <recommendedName>
        <fullName evidence="6">Small ribosomal subunit protein uS17</fullName>
    </recommendedName>
</protein>
<dbReference type="GO" id="GO:0005840">
    <property type="term" value="C:ribosome"/>
    <property type="evidence" value="ECO:0007669"/>
    <property type="project" value="UniProtKB-KW"/>
</dbReference>
<dbReference type="InterPro" id="IPR000266">
    <property type="entry name" value="Ribosomal_uS17"/>
</dbReference>
<comment type="similarity">
    <text evidence="1 6 7">Belongs to the universal ribosomal protein uS17 family.</text>
</comment>
<reference evidence="8 9" key="1">
    <citation type="submission" date="2021-03" db="EMBL/GenBank/DDBJ databases">
        <title>Genomic and phenotypic characterization of Chloracidobacterium isolates provides evidence for multiple species.</title>
        <authorList>
            <person name="Saini M.K."/>
            <person name="Costas A.M.G."/>
            <person name="Tank M."/>
            <person name="Bryant D.A."/>
        </authorList>
    </citation>
    <scope>NUCLEOTIDE SEQUENCE [LARGE SCALE GENOMIC DNA]</scope>
    <source>
        <strain evidence="8 9">N</strain>
    </source>
</reference>
<dbReference type="SUPFAM" id="SSF50249">
    <property type="entry name" value="Nucleic acid-binding proteins"/>
    <property type="match status" value="1"/>
</dbReference>
<evidence type="ECO:0000256" key="4">
    <source>
        <dbReference type="ARBA" id="ARBA00022980"/>
    </source>
</evidence>
<name>A0ABX8AY94_9BACT</name>
<keyword evidence="2 6" id="KW-0699">rRNA-binding</keyword>
<keyword evidence="9" id="KW-1185">Reference proteome</keyword>
<evidence type="ECO:0000256" key="3">
    <source>
        <dbReference type="ARBA" id="ARBA00022884"/>
    </source>
</evidence>
<evidence type="ECO:0000313" key="9">
    <source>
        <dbReference type="Proteomes" id="UP000677668"/>
    </source>
</evidence>
<dbReference type="NCBIfam" id="TIGR03635">
    <property type="entry name" value="uS17_bact"/>
    <property type="match status" value="1"/>
</dbReference>
<dbReference type="Gene3D" id="2.40.50.140">
    <property type="entry name" value="Nucleic acid-binding proteins"/>
    <property type="match status" value="1"/>
</dbReference>
<dbReference type="PANTHER" id="PTHR10744:SF1">
    <property type="entry name" value="SMALL RIBOSOMAL SUBUNIT PROTEIN US17M"/>
    <property type="match status" value="1"/>
</dbReference>
<keyword evidence="4 6" id="KW-0689">Ribosomal protein</keyword>
<proteinExistence type="inferred from homology"/>
<dbReference type="CDD" id="cd00364">
    <property type="entry name" value="Ribosomal_uS17"/>
    <property type="match status" value="1"/>
</dbReference>
<dbReference type="PRINTS" id="PR00973">
    <property type="entry name" value="RIBOSOMALS17"/>
</dbReference>
<evidence type="ECO:0000256" key="7">
    <source>
        <dbReference type="RuleBase" id="RU003872"/>
    </source>
</evidence>
<comment type="function">
    <text evidence="6">One of the primary rRNA binding proteins, it binds specifically to the 5'-end of 16S ribosomal RNA.</text>
</comment>
<dbReference type="InterPro" id="IPR012340">
    <property type="entry name" value="NA-bd_OB-fold"/>
</dbReference>
<keyword evidence="3 6" id="KW-0694">RNA-binding</keyword>
<comment type="subunit">
    <text evidence="6">Part of the 30S ribosomal subunit.</text>
</comment>
<dbReference type="Pfam" id="PF00366">
    <property type="entry name" value="Ribosomal_S17"/>
    <property type="match status" value="1"/>
</dbReference>
<dbReference type="HAMAP" id="MF_01345_B">
    <property type="entry name" value="Ribosomal_uS17_B"/>
    <property type="match status" value="1"/>
</dbReference>
<accession>A0ABX8AY94</accession>
<evidence type="ECO:0000256" key="2">
    <source>
        <dbReference type="ARBA" id="ARBA00022730"/>
    </source>
</evidence>
<keyword evidence="5 6" id="KW-0687">Ribonucleoprotein</keyword>
<gene>
    <name evidence="6 8" type="primary">rpsQ</name>
    <name evidence="8" type="ORF">J8C05_07295</name>
</gene>
<dbReference type="InterPro" id="IPR019984">
    <property type="entry name" value="Ribosomal_uS17_bact/chlr"/>
</dbReference>
<dbReference type="Proteomes" id="UP000677668">
    <property type="component" value="Chromosome 1"/>
</dbReference>
<dbReference type="EMBL" id="CP072642">
    <property type="protein sequence ID" value="QUV93183.1"/>
    <property type="molecule type" value="Genomic_DNA"/>
</dbReference>
<dbReference type="NCBIfam" id="NF004123">
    <property type="entry name" value="PRK05610.1"/>
    <property type="match status" value="1"/>
</dbReference>
<organism evidence="8 9">
    <name type="scientific">Chloracidobacterium sp. N</name>
    <dbReference type="NCBI Taxonomy" id="2821540"/>
    <lineage>
        <taxon>Bacteria</taxon>
        <taxon>Pseudomonadati</taxon>
        <taxon>Acidobacteriota</taxon>
        <taxon>Terriglobia</taxon>
        <taxon>Terriglobales</taxon>
        <taxon>Acidobacteriaceae</taxon>
        <taxon>Chloracidobacterium</taxon>
        <taxon>Chloracidobacterium aggregatum</taxon>
    </lineage>
</organism>
<evidence type="ECO:0000256" key="5">
    <source>
        <dbReference type="ARBA" id="ARBA00023274"/>
    </source>
</evidence>
<dbReference type="PROSITE" id="PS00056">
    <property type="entry name" value="RIBOSOMAL_S17"/>
    <property type="match status" value="1"/>
</dbReference>
<evidence type="ECO:0000256" key="1">
    <source>
        <dbReference type="ARBA" id="ARBA00010254"/>
    </source>
</evidence>
<dbReference type="InterPro" id="IPR019979">
    <property type="entry name" value="Ribosomal_uS17_CS"/>
</dbReference>
<evidence type="ECO:0000256" key="6">
    <source>
        <dbReference type="HAMAP-Rule" id="MF_01345"/>
    </source>
</evidence>